<comment type="caution">
    <text evidence="2">The sequence shown here is derived from an EMBL/GenBank/DDBJ whole genome shotgun (WGS) entry which is preliminary data.</text>
</comment>
<proteinExistence type="predicted"/>
<accession>A0A2U1UXW6</accession>
<evidence type="ECO:0000259" key="1">
    <source>
        <dbReference type="Pfam" id="PF01656"/>
    </source>
</evidence>
<sequence>MQAWLQPCNLVTNQPNRPDRLLHEPWLQPSHHVTKGAVVQTIVVASQKGGAGKTTLTSHLAVEAERQGVSPVAVIDTDPQAGLSGWFRVRTSDTPALVKVLPEGLAATLAKLAEGGVPLCIIDTPPAITESIASTVALADLVLIPARPSPNDLRAVGATVDIVEEAGKPMVFVVNQAISRTKIKTETIKALSQHGPLAPVEIHHRVDFAASMTDGRTAGELDIKSASAAEITDLWTYLADRLARRKRYGLTAR</sequence>
<dbReference type="Gene3D" id="3.40.50.300">
    <property type="entry name" value="P-loop containing nucleotide triphosphate hydrolases"/>
    <property type="match status" value="1"/>
</dbReference>
<dbReference type="InterPro" id="IPR027417">
    <property type="entry name" value="P-loop_NTPase"/>
</dbReference>
<dbReference type="InterPro" id="IPR050678">
    <property type="entry name" value="DNA_Partitioning_ATPase"/>
</dbReference>
<gene>
    <name evidence="2" type="ORF">CR165_22885</name>
</gene>
<feature type="domain" description="CobQ/CobB/MinD/ParA nucleotide binding" evidence="1">
    <location>
        <begin position="42"/>
        <end position="215"/>
    </location>
</feature>
<dbReference type="AlphaFoldDB" id="A0A2U1UXW6"/>
<protein>
    <submittedName>
        <fullName evidence="2">Chromosome partitioning protein ParA</fullName>
    </submittedName>
</protein>
<dbReference type="OrthoDB" id="7331108at2"/>
<evidence type="ECO:0000313" key="3">
    <source>
        <dbReference type="Proteomes" id="UP000245048"/>
    </source>
</evidence>
<dbReference type="SUPFAM" id="SSF52540">
    <property type="entry name" value="P-loop containing nucleoside triphosphate hydrolases"/>
    <property type="match status" value="1"/>
</dbReference>
<dbReference type="InterPro" id="IPR002586">
    <property type="entry name" value="CobQ/CobB/MinD/ParA_Nub-bd_dom"/>
</dbReference>
<name>A0A2U1UXW6_9PROT</name>
<keyword evidence="3" id="KW-1185">Reference proteome</keyword>
<dbReference type="Pfam" id="PF01656">
    <property type="entry name" value="CbiA"/>
    <property type="match status" value="1"/>
</dbReference>
<dbReference type="CDD" id="cd02042">
    <property type="entry name" value="ParAB_family"/>
    <property type="match status" value="1"/>
</dbReference>
<dbReference type="Proteomes" id="UP000245048">
    <property type="component" value="Unassembled WGS sequence"/>
</dbReference>
<evidence type="ECO:0000313" key="2">
    <source>
        <dbReference type="EMBL" id="PWC26496.1"/>
    </source>
</evidence>
<dbReference type="PANTHER" id="PTHR13696:SF96">
    <property type="entry name" value="COBQ_COBB_MIND_PARA NUCLEOTIDE BINDING DOMAIN-CONTAINING PROTEIN"/>
    <property type="match status" value="1"/>
</dbReference>
<organism evidence="2 3">
    <name type="scientific">Teichococcus aestuarii</name>
    <dbReference type="NCBI Taxonomy" id="568898"/>
    <lineage>
        <taxon>Bacteria</taxon>
        <taxon>Pseudomonadati</taxon>
        <taxon>Pseudomonadota</taxon>
        <taxon>Alphaproteobacteria</taxon>
        <taxon>Acetobacterales</taxon>
        <taxon>Roseomonadaceae</taxon>
        <taxon>Roseomonas</taxon>
    </lineage>
</organism>
<dbReference type="EMBL" id="PDOA01000035">
    <property type="protein sequence ID" value="PWC26496.1"/>
    <property type="molecule type" value="Genomic_DNA"/>
</dbReference>
<dbReference type="PANTHER" id="PTHR13696">
    <property type="entry name" value="P-LOOP CONTAINING NUCLEOSIDE TRIPHOSPHATE HYDROLASE"/>
    <property type="match status" value="1"/>
</dbReference>
<reference evidence="3" key="1">
    <citation type="submission" date="2017-10" db="EMBL/GenBank/DDBJ databases">
        <authorList>
            <person name="Toshchakov S.V."/>
            <person name="Goeva M.A."/>
        </authorList>
    </citation>
    <scope>NUCLEOTIDE SEQUENCE [LARGE SCALE GENOMIC DNA]</scope>
    <source>
        <strain evidence="3">JR1/69-1-13</strain>
    </source>
</reference>